<dbReference type="EMBL" id="LC511997">
    <property type="protein sequence ID" value="BBP50125.1"/>
    <property type="molecule type" value="Genomic_DNA"/>
</dbReference>
<organism evidence="1">
    <name type="scientific">Enterobacter hormaechei subsp. xiangfangensis</name>
    <dbReference type="NCBI Taxonomy" id="1296536"/>
    <lineage>
        <taxon>Bacteria</taxon>
        <taxon>Pseudomonadati</taxon>
        <taxon>Pseudomonadota</taxon>
        <taxon>Gammaproteobacteria</taxon>
        <taxon>Enterobacterales</taxon>
        <taxon>Enterobacteriaceae</taxon>
        <taxon>Enterobacter</taxon>
        <taxon>Enterobacter cloacae complex</taxon>
    </lineage>
</organism>
<keyword evidence="1" id="KW-0614">Plasmid</keyword>
<sequence>MGIFGTLTCRYRALIPWMPGLMCVGQRLVVDNYKRLVTVLRLSQVKQDEQEKE</sequence>
<dbReference type="AlphaFoldDB" id="A0A5S9LX42"/>
<evidence type="ECO:0000313" key="1">
    <source>
        <dbReference type="EMBL" id="BBP50125.1"/>
    </source>
</evidence>
<protein>
    <submittedName>
        <fullName evidence="1">Uncharacterized protein</fullName>
    </submittedName>
</protein>
<name>A0A5S9LX42_9ENTR</name>
<geneLocation type="plasmid" evidence="1">
    <name>pMY460-rmtE</name>
</geneLocation>
<proteinExistence type="predicted"/>
<accession>A0A5S9LX42</accession>
<reference evidence="1" key="1">
    <citation type="submission" date="2019-11" db="EMBL/GenBank/DDBJ databases">
        <title>Complete plasmid sequence of Enterobacter hormaechei subsp. xiangfangensis pMY460-rmtE.</title>
        <authorList>
            <person name="Oshiro S."/>
            <person name="Tada T."/>
            <person name="Kirikae T."/>
        </authorList>
    </citation>
    <scope>NUCLEOTIDE SEQUENCE</scope>
    <source>
        <strain evidence="1">MY460</strain>
        <plasmid evidence="1">pMY460-rmtE</plasmid>
    </source>
</reference>